<name>A0A937DIL9_9BACT</name>
<accession>A0A937DIL9</accession>
<evidence type="ECO:0000259" key="2">
    <source>
        <dbReference type="Pfam" id="PF26337"/>
    </source>
</evidence>
<evidence type="ECO:0000259" key="1">
    <source>
        <dbReference type="Pfam" id="PF13439"/>
    </source>
</evidence>
<evidence type="ECO:0000313" key="4">
    <source>
        <dbReference type="Proteomes" id="UP000642920"/>
    </source>
</evidence>
<feature type="domain" description="Glycosyltransferase subfamily 4-like N-terminal" evidence="1">
    <location>
        <begin position="18"/>
        <end position="140"/>
    </location>
</feature>
<comment type="caution">
    <text evidence="3">The sequence shown here is derived from an EMBL/GenBank/DDBJ whole genome shotgun (WGS) entry which is preliminary data.</text>
</comment>
<evidence type="ECO:0000313" key="3">
    <source>
        <dbReference type="EMBL" id="MBL0764316.1"/>
    </source>
</evidence>
<dbReference type="SUPFAM" id="SSF53756">
    <property type="entry name" value="UDP-Glycosyltransferase/glycogen phosphorylase"/>
    <property type="match status" value="1"/>
</dbReference>
<dbReference type="InterPro" id="IPR028098">
    <property type="entry name" value="Glyco_trans_4-like_N"/>
</dbReference>
<dbReference type="Gene3D" id="3.40.50.2000">
    <property type="entry name" value="Glycogen Phosphorylase B"/>
    <property type="match status" value="2"/>
</dbReference>
<dbReference type="PANTHER" id="PTHR12526:SF637">
    <property type="entry name" value="GLYCOSYLTRANSFERASE EPSF-RELATED"/>
    <property type="match status" value="1"/>
</dbReference>
<dbReference type="Pfam" id="PF26337">
    <property type="entry name" value="Gtf3_C"/>
    <property type="match status" value="1"/>
</dbReference>
<dbReference type="AlphaFoldDB" id="A0A937DIL9"/>
<keyword evidence="4" id="KW-1185">Reference proteome</keyword>
<dbReference type="EMBL" id="JAERQG010000001">
    <property type="protein sequence ID" value="MBL0764316.1"/>
    <property type="molecule type" value="Genomic_DNA"/>
</dbReference>
<proteinExistence type="predicted"/>
<sequence>MKEQNIEWYTTNWHSGRFKLVKKIYDFIAGLFMSLRLIRKHKCKKIYSEGFPGAIIGHYLSKLSRKPHAIHTFEPHADYMLESQVWEKSSWEYQFLKKMEVPIAKNTQHIITATKAYKDILIKKGIKSPIHVIPSCIDTNQYYFDQESRNQIRSELKIENDKIVIAYLGKIGGMYMEDELFSFLKKCLEYDSDKFHFFLLTNYSNNLIENKLDKFNLPHNKIHSKYLKKEDVNKYLSAADIGFCGIRAIPSRRYSSPIKNGEYWACGLPVIIPEGISDDYIIIDKENIGVVFNKIEEISIREIEELLRLPRTKIRKIGLRERAISGYISKWEMIFTS</sequence>
<dbReference type="RefSeq" id="WP_201917784.1">
    <property type="nucleotide sequence ID" value="NZ_JAERQG010000001.1"/>
</dbReference>
<feature type="domain" description="Glucosyltransferase 3-like C-terminal" evidence="2">
    <location>
        <begin position="253"/>
        <end position="299"/>
    </location>
</feature>
<dbReference type="InterPro" id="IPR058592">
    <property type="entry name" value="Gtf3_C"/>
</dbReference>
<dbReference type="Proteomes" id="UP000642920">
    <property type="component" value="Unassembled WGS sequence"/>
</dbReference>
<dbReference type="PANTHER" id="PTHR12526">
    <property type="entry name" value="GLYCOSYLTRANSFERASE"/>
    <property type="match status" value="1"/>
</dbReference>
<protein>
    <submittedName>
        <fullName evidence="3">Glycosyltransferase</fullName>
    </submittedName>
</protein>
<dbReference type="GO" id="GO:0016757">
    <property type="term" value="F:glycosyltransferase activity"/>
    <property type="evidence" value="ECO:0007669"/>
    <property type="project" value="UniProtKB-ARBA"/>
</dbReference>
<organism evidence="3 4">
    <name type="scientific">Marivirga atlantica</name>
    <dbReference type="NCBI Taxonomy" id="1548457"/>
    <lineage>
        <taxon>Bacteria</taxon>
        <taxon>Pseudomonadati</taxon>
        <taxon>Bacteroidota</taxon>
        <taxon>Cytophagia</taxon>
        <taxon>Cytophagales</taxon>
        <taxon>Marivirgaceae</taxon>
        <taxon>Marivirga</taxon>
    </lineage>
</organism>
<gene>
    <name evidence="3" type="ORF">JKP34_03570</name>
</gene>
<reference evidence="3" key="1">
    <citation type="submission" date="2021-01" db="EMBL/GenBank/DDBJ databases">
        <title>Marivirga sp. nov., isolated from intertidal surface sediments.</title>
        <authorList>
            <person name="Zhang M."/>
        </authorList>
    </citation>
    <scope>NUCLEOTIDE SEQUENCE</scope>
    <source>
        <strain evidence="3">SM1354</strain>
    </source>
</reference>
<dbReference type="Pfam" id="PF13439">
    <property type="entry name" value="Glyco_transf_4"/>
    <property type="match status" value="1"/>
</dbReference>